<dbReference type="GO" id="GO:0006231">
    <property type="term" value="P:dTMP biosynthetic process"/>
    <property type="evidence" value="ECO:0007669"/>
    <property type="project" value="TreeGrafter"/>
</dbReference>
<dbReference type="Gene3D" id="3.30.572.10">
    <property type="entry name" value="Thymidylate synthase/dCMP hydroxymethylase domain"/>
    <property type="match status" value="1"/>
</dbReference>
<proteinExistence type="predicted"/>
<dbReference type="Pfam" id="PF00303">
    <property type="entry name" value="Thymidylat_synt"/>
    <property type="match status" value="1"/>
</dbReference>
<dbReference type="GO" id="GO:0005829">
    <property type="term" value="C:cytosol"/>
    <property type="evidence" value="ECO:0007669"/>
    <property type="project" value="TreeGrafter"/>
</dbReference>
<keyword evidence="3" id="KW-0489">Methyltransferase</keyword>
<dbReference type="InterPro" id="IPR023451">
    <property type="entry name" value="Thymidate_synth/dCMP_Mease_dom"/>
</dbReference>
<sequence>RILAGSAGQADRQSGGEPQYLQQVRHILQHGHRKEDRTGTGTISVFGMQARYSLRDQFPLLTTKRVFWKGVLEELLWFIKVLYVDDKRLHTPPNRTLVVLDF</sequence>
<name>A0A8C9LEY4_PAVCR</name>
<organism evidence="6 7">
    <name type="scientific">Pavo cristatus</name>
    <name type="common">Indian peafowl</name>
    <name type="synonym">Blue peafowl</name>
    <dbReference type="NCBI Taxonomy" id="9049"/>
    <lineage>
        <taxon>Eukaryota</taxon>
        <taxon>Metazoa</taxon>
        <taxon>Chordata</taxon>
        <taxon>Craniata</taxon>
        <taxon>Vertebrata</taxon>
        <taxon>Euteleostomi</taxon>
        <taxon>Archelosauria</taxon>
        <taxon>Archosauria</taxon>
        <taxon>Dinosauria</taxon>
        <taxon>Saurischia</taxon>
        <taxon>Theropoda</taxon>
        <taxon>Coelurosauria</taxon>
        <taxon>Aves</taxon>
        <taxon>Neognathae</taxon>
        <taxon>Galloanserae</taxon>
        <taxon>Galliformes</taxon>
        <taxon>Phasianidae</taxon>
        <taxon>Phasianinae</taxon>
        <taxon>Pavo</taxon>
    </lineage>
</organism>
<dbReference type="InterPro" id="IPR045097">
    <property type="entry name" value="Thymidate_synth/dCMP_Mease"/>
</dbReference>
<evidence type="ECO:0000256" key="3">
    <source>
        <dbReference type="ARBA" id="ARBA00022603"/>
    </source>
</evidence>
<evidence type="ECO:0000256" key="1">
    <source>
        <dbReference type="ARBA" id="ARBA00004992"/>
    </source>
</evidence>
<reference evidence="6" key="2">
    <citation type="submission" date="2025-09" db="UniProtKB">
        <authorList>
            <consortium name="Ensembl"/>
        </authorList>
    </citation>
    <scope>IDENTIFICATION</scope>
</reference>
<evidence type="ECO:0000256" key="4">
    <source>
        <dbReference type="ARBA" id="ARBA00022679"/>
    </source>
</evidence>
<reference evidence="6" key="1">
    <citation type="submission" date="2025-08" db="UniProtKB">
        <authorList>
            <consortium name="Ensembl"/>
        </authorList>
    </citation>
    <scope>IDENTIFICATION</scope>
</reference>
<keyword evidence="4" id="KW-0808">Transferase</keyword>
<dbReference type="GO" id="GO:0006235">
    <property type="term" value="P:dTTP biosynthetic process"/>
    <property type="evidence" value="ECO:0007669"/>
    <property type="project" value="UniProtKB-UniPathway"/>
</dbReference>
<dbReference type="GO" id="GO:0032259">
    <property type="term" value="P:methylation"/>
    <property type="evidence" value="ECO:0007669"/>
    <property type="project" value="UniProtKB-KW"/>
</dbReference>
<dbReference type="AlphaFoldDB" id="A0A8C9LEY4"/>
<keyword evidence="7" id="KW-1185">Reference proteome</keyword>
<feature type="domain" description="Thymidylate synthase/dCMP hydroxymethylase" evidence="5">
    <location>
        <begin position="19"/>
        <end position="80"/>
    </location>
</feature>
<protein>
    <recommendedName>
        <fullName evidence="2">Thymidylate synthase</fullName>
    </recommendedName>
</protein>
<dbReference type="UniPathway" id="UPA00575"/>
<dbReference type="PANTHER" id="PTHR11548">
    <property type="entry name" value="THYMIDYLATE SYNTHASE 1"/>
    <property type="match status" value="1"/>
</dbReference>
<accession>A0A8C9LEY4</accession>
<dbReference type="PANTHER" id="PTHR11548:SF2">
    <property type="entry name" value="THYMIDYLATE SYNTHASE"/>
    <property type="match status" value="1"/>
</dbReference>
<dbReference type="Ensembl" id="ENSPSTT00000024690.1">
    <property type="protein sequence ID" value="ENSPSTP00000023470.1"/>
    <property type="gene ID" value="ENSPSTG00000017268.1"/>
</dbReference>
<evidence type="ECO:0000313" key="7">
    <source>
        <dbReference type="Proteomes" id="UP000694428"/>
    </source>
</evidence>
<dbReference type="Proteomes" id="UP000694428">
    <property type="component" value="Unplaced"/>
</dbReference>
<dbReference type="GO" id="GO:0005739">
    <property type="term" value="C:mitochondrion"/>
    <property type="evidence" value="ECO:0007669"/>
    <property type="project" value="TreeGrafter"/>
</dbReference>
<dbReference type="SUPFAM" id="SSF55831">
    <property type="entry name" value="Thymidylate synthase/dCMP hydroxymethylase"/>
    <property type="match status" value="1"/>
</dbReference>
<dbReference type="InterPro" id="IPR036926">
    <property type="entry name" value="Thymidate_synth/dCMP_Mease_sf"/>
</dbReference>
<evidence type="ECO:0000259" key="5">
    <source>
        <dbReference type="Pfam" id="PF00303"/>
    </source>
</evidence>
<comment type="pathway">
    <text evidence="1">Pyrimidine metabolism; dTTP biosynthesis.</text>
</comment>
<dbReference type="GO" id="GO:0004799">
    <property type="term" value="F:thymidylate synthase activity"/>
    <property type="evidence" value="ECO:0007669"/>
    <property type="project" value="TreeGrafter"/>
</dbReference>
<evidence type="ECO:0000313" key="6">
    <source>
        <dbReference type="Ensembl" id="ENSPSTP00000023470.1"/>
    </source>
</evidence>
<evidence type="ECO:0000256" key="2">
    <source>
        <dbReference type="ARBA" id="ARBA00015931"/>
    </source>
</evidence>